<dbReference type="Proteomes" id="UP000007431">
    <property type="component" value="Unassembled WGS sequence"/>
</dbReference>
<feature type="transmembrane region" description="Helical" evidence="2">
    <location>
        <begin position="194"/>
        <end position="219"/>
    </location>
</feature>
<sequence>MRATGSMRMTMCLRLPVVSGRWAPHRREALLVGALSMRRRMDSARRRVHLGARVWKVSMCLLGAIVRRRQASACAARRAGDRSRASHRASECRRCHPRQTSSLRNAQVAGSSPRAPAPRSSRRSRKRTKRRRSKRWRARDRTTALAAWFRLRRTSFFLSIFIFGYVCVRFPTYTRVFAVHISVLYPPFYRQTPLSYSLCAILLCCAVSSVVFSSPLAGIGTGL</sequence>
<evidence type="ECO:0000256" key="1">
    <source>
        <dbReference type="SAM" id="MobiDB-lite"/>
    </source>
</evidence>
<dbReference type="AlphaFoldDB" id="D8QLV9"/>
<keyword evidence="2" id="KW-0812">Transmembrane</keyword>
<keyword evidence="2" id="KW-0472">Membrane</keyword>
<reference evidence="3 4" key="1">
    <citation type="journal article" date="2010" name="Nat. Biotechnol.">
        <title>Genome sequence of the model mushroom Schizophyllum commune.</title>
        <authorList>
            <person name="Ohm R.A."/>
            <person name="de Jong J.F."/>
            <person name="Lugones L.G."/>
            <person name="Aerts A."/>
            <person name="Kothe E."/>
            <person name="Stajich J.E."/>
            <person name="de Vries R.P."/>
            <person name="Record E."/>
            <person name="Levasseur A."/>
            <person name="Baker S.E."/>
            <person name="Bartholomew K.A."/>
            <person name="Coutinho P.M."/>
            <person name="Erdmann S."/>
            <person name="Fowler T.J."/>
            <person name="Gathman A.C."/>
            <person name="Lombard V."/>
            <person name="Henrissat B."/>
            <person name="Knabe N."/>
            <person name="Kuees U."/>
            <person name="Lilly W.W."/>
            <person name="Lindquist E."/>
            <person name="Lucas S."/>
            <person name="Magnuson J.K."/>
            <person name="Piumi F."/>
            <person name="Raudaskoski M."/>
            <person name="Salamov A."/>
            <person name="Schmutz J."/>
            <person name="Schwarze F.W.M.R."/>
            <person name="vanKuyk P.A."/>
            <person name="Horton J.S."/>
            <person name="Grigoriev I.V."/>
            <person name="Woesten H.A.B."/>
        </authorList>
    </citation>
    <scope>NUCLEOTIDE SEQUENCE [LARGE SCALE GENOMIC DNA]</scope>
    <source>
        <strain evidence="4">H4-8 / FGSC 9210</strain>
    </source>
</reference>
<accession>D8QLV9</accession>
<feature type="compositionally biased region" description="Polar residues" evidence="1">
    <location>
        <begin position="101"/>
        <end position="110"/>
    </location>
</feature>
<evidence type="ECO:0000256" key="2">
    <source>
        <dbReference type="SAM" id="Phobius"/>
    </source>
</evidence>
<evidence type="ECO:0000313" key="4">
    <source>
        <dbReference type="Proteomes" id="UP000007431"/>
    </source>
</evidence>
<dbReference type="HOGENOM" id="CLU_1240751_0_0_1"/>
<gene>
    <name evidence="3" type="ORF">SCHCODRAFT_86308</name>
</gene>
<keyword evidence="2" id="KW-1133">Transmembrane helix</keyword>
<evidence type="ECO:0000313" key="3">
    <source>
        <dbReference type="EMBL" id="EFI91097.1"/>
    </source>
</evidence>
<feature type="region of interest" description="Disordered" evidence="1">
    <location>
        <begin position="101"/>
        <end position="137"/>
    </location>
</feature>
<feature type="transmembrane region" description="Helical" evidence="2">
    <location>
        <begin position="156"/>
        <end position="174"/>
    </location>
</feature>
<organism evidence="4">
    <name type="scientific">Schizophyllum commune (strain H4-8 / FGSC 9210)</name>
    <name type="common">Split gill fungus</name>
    <dbReference type="NCBI Taxonomy" id="578458"/>
    <lineage>
        <taxon>Eukaryota</taxon>
        <taxon>Fungi</taxon>
        <taxon>Dikarya</taxon>
        <taxon>Basidiomycota</taxon>
        <taxon>Agaricomycotina</taxon>
        <taxon>Agaricomycetes</taxon>
        <taxon>Agaricomycetidae</taxon>
        <taxon>Agaricales</taxon>
        <taxon>Schizophyllaceae</taxon>
        <taxon>Schizophyllum</taxon>
    </lineage>
</organism>
<dbReference type="InParanoid" id="D8QLV9"/>
<protein>
    <submittedName>
        <fullName evidence="3">Expressed protein</fullName>
    </submittedName>
</protein>
<dbReference type="EMBL" id="GL377319">
    <property type="protein sequence ID" value="EFI91097.1"/>
    <property type="molecule type" value="Genomic_DNA"/>
</dbReference>
<name>D8QLV9_SCHCM</name>
<feature type="compositionally biased region" description="Basic residues" evidence="1">
    <location>
        <begin position="120"/>
        <end position="137"/>
    </location>
</feature>
<keyword evidence="4" id="KW-1185">Reference proteome</keyword>
<proteinExistence type="predicted"/>